<gene>
    <name evidence="10" type="ORF">FKZ61_11100</name>
</gene>
<dbReference type="PANTHER" id="PTHR33908">
    <property type="entry name" value="MANNOSYLTRANSFERASE YKCB-RELATED"/>
    <property type="match status" value="1"/>
</dbReference>
<name>A0A540VHP1_9CHLR</name>
<evidence type="ECO:0000259" key="9">
    <source>
        <dbReference type="Pfam" id="PF13231"/>
    </source>
</evidence>
<evidence type="ECO:0000256" key="7">
    <source>
        <dbReference type="ARBA" id="ARBA00023136"/>
    </source>
</evidence>
<feature type="transmembrane region" description="Helical" evidence="8">
    <location>
        <begin position="226"/>
        <end position="244"/>
    </location>
</feature>
<accession>A0A540VHP1</accession>
<feature type="transmembrane region" description="Helical" evidence="8">
    <location>
        <begin position="288"/>
        <end position="306"/>
    </location>
</feature>
<evidence type="ECO:0000256" key="2">
    <source>
        <dbReference type="ARBA" id="ARBA00022475"/>
    </source>
</evidence>
<keyword evidence="11" id="KW-1185">Reference proteome</keyword>
<dbReference type="OrthoDB" id="287608at2"/>
<evidence type="ECO:0000256" key="6">
    <source>
        <dbReference type="ARBA" id="ARBA00022989"/>
    </source>
</evidence>
<evidence type="ECO:0000256" key="3">
    <source>
        <dbReference type="ARBA" id="ARBA00022676"/>
    </source>
</evidence>
<keyword evidence="6 8" id="KW-1133">Transmembrane helix</keyword>
<evidence type="ECO:0000256" key="1">
    <source>
        <dbReference type="ARBA" id="ARBA00004651"/>
    </source>
</evidence>
<dbReference type="Proteomes" id="UP000317371">
    <property type="component" value="Unassembled WGS sequence"/>
</dbReference>
<keyword evidence="5 8" id="KW-0812">Transmembrane</keyword>
<keyword evidence="4 10" id="KW-0808">Transferase</keyword>
<dbReference type="GO" id="GO:0016763">
    <property type="term" value="F:pentosyltransferase activity"/>
    <property type="evidence" value="ECO:0007669"/>
    <property type="project" value="TreeGrafter"/>
</dbReference>
<keyword evidence="7 8" id="KW-0472">Membrane</keyword>
<dbReference type="AlphaFoldDB" id="A0A540VHP1"/>
<evidence type="ECO:0000313" key="10">
    <source>
        <dbReference type="EMBL" id="TQE95663.1"/>
    </source>
</evidence>
<dbReference type="InParanoid" id="A0A540VHP1"/>
<evidence type="ECO:0000256" key="4">
    <source>
        <dbReference type="ARBA" id="ARBA00022679"/>
    </source>
</evidence>
<evidence type="ECO:0000313" key="11">
    <source>
        <dbReference type="Proteomes" id="UP000317371"/>
    </source>
</evidence>
<reference evidence="10 11" key="1">
    <citation type="submission" date="2019-06" db="EMBL/GenBank/DDBJ databases">
        <title>Genome sequence of Litorilinea aerophila BAA-2444.</title>
        <authorList>
            <person name="Maclea K.S."/>
            <person name="Maurais E.G."/>
            <person name="Iannazzi L.C."/>
        </authorList>
    </citation>
    <scope>NUCLEOTIDE SEQUENCE [LARGE SCALE GENOMIC DNA]</scope>
    <source>
        <strain evidence="10 11">ATCC BAA-2444</strain>
    </source>
</reference>
<protein>
    <submittedName>
        <fullName evidence="10">Glycosyltransferase family 39 protein</fullName>
    </submittedName>
</protein>
<dbReference type="InterPro" id="IPR050297">
    <property type="entry name" value="LipidA_mod_glycosyltrf_83"/>
</dbReference>
<dbReference type="GO" id="GO:0009103">
    <property type="term" value="P:lipopolysaccharide biosynthetic process"/>
    <property type="evidence" value="ECO:0007669"/>
    <property type="project" value="UniProtKB-ARBA"/>
</dbReference>
<feature type="domain" description="Glycosyltransferase RgtA/B/C/D-like" evidence="9">
    <location>
        <begin position="65"/>
        <end position="239"/>
    </location>
</feature>
<dbReference type="PANTHER" id="PTHR33908:SF3">
    <property type="entry name" value="UNDECAPRENYL PHOSPHATE-ALPHA-4-AMINO-4-DEOXY-L-ARABINOSE ARABINOSYL TRANSFERASE"/>
    <property type="match status" value="1"/>
</dbReference>
<keyword evidence="3" id="KW-0328">Glycosyltransferase</keyword>
<organism evidence="10 11">
    <name type="scientific">Litorilinea aerophila</name>
    <dbReference type="NCBI Taxonomy" id="1204385"/>
    <lineage>
        <taxon>Bacteria</taxon>
        <taxon>Bacillati</taxon>
        <taxon>Chloroflexota</taxon>
        <taxon>Caldilineae</taxon>
        <taxon>Caldilineales</taxon>
        <taxon>Caldilineaceae</taxon>
        <taxon>Litorilinea</taxon>
    </lineage>
</organism>
<dbReference type="Pfam" id="PF13231">
    <property type="entry name" value="PMT_2"/>
    <property type="match status" value="1"/>
</dbReference>
<feature type="transmembrane region" description="Helical" evidence="8">
    <location>
        <begin position="144"/>
        <end position="162"/>
    </location>
</feature>
<comment type="subcellular location">
    <subcellularLocation>
        <location evidence="1">Cell membrane</location>
        <topology evidence="1">Multi-pass membrane protein</topology>
    </subcellularLocation>
</comment>
<dbReference type="GO" id="GO:0010041">
    <property type="term" value="P:response to iron(III) ion"/>
    <property type="evidence" value="ECO:0007669"/>
    <property type="project" value="TreeGrafter"/>
</dbReference>
<feature type="transmembrane region" description="Helical" evidence="8">
    <location>
        <begin position="93"/>
        <end position="114"/>
    </location>
</feature>
<feature type="transmembrane region" description="Helical" evidence="8">
    <location>
        <begin position="342"/>
        <end position="358"/>
    </location>
</feature>
<sequence length="659" mass="74058">MARRRIRPSRSWSGAGVAMVLLLAAFALRLQELTRQDIWWDEARNIDVALRPFLHIATAPELDIHPPVYFWLLHLWGRLAGATPSLDPVHLAFLMRFLSVWAGVLGVALLFALARRVGSQEAAGMVLFLAAVSPFWLAESQETRMYTVGFALLLAAALALLAATEPARLRPPGWRGWVPVGLYALFSSLAFLTHYNAAFILVAWYVWWGLWTLFQEQPRQEWRRLLGSGLASLILVAPVTPIALRQIPTYANPNLVVPTVAEYLWQNWQAYLGGYAFTPERLAGLGPLWLWGVLVLVGVGLTRLSWGGRHIPFLVFWLLGGLSLYYIAVLDRGAFNVRYSSFVTPALYALMGLALARLGRLWRPLWPAVLLVLGVGLAAGVHGDLYDPRFAREDIRGVTAWLRETVQPGDVVFVDQKYPFGFYYGRYAIDPEVEPQGPEAAPARYLFVDINTVDQRLNQWAGEAERVFWVQWFESDTDPRRAVAFLLDKEGERAGEKWFQGYSIDWWQLAPPNHFELAPNLVPLQLRFAAAVETEAVSLPTRPLAPGEKIPVVLRWQRVPDGSVDRPLKARVALYDGEGARLAQSDQRLLNDRHLLPAEWTFTDRPLNVYMLEPPEIPPGRYELRLLVYDAETLEPLGLVDGAGNPLGLEGLLGEITVE</sequence>
<feature type="transmembrane region" description="Helical" evidence="8">
    <location>
        <begin position="365"/>
        <end position="383"/>
    </location>
</feature>
<feature type="transmembrane region" description="Helical" evidence="8">
    <location>
        <begin position="313"/>
        <end position="330"/>
    </location>
</feature>
<evidence type="ECO:0000256" key="8">
    <source>
        <dbReference type="SAM" id="Phobius"/>
    </source>
</evidence>
<proteinExistence type="predicted"/>
<keyword evidence="2" id="KW-1003">Cell membrane</keyword>
<dbReference type="RefSeq" id="WP_141610198.1">
    <property type="nucleotide sequence ID" value="NZ_VIGC02000012.1"/>
</dbReference>
<evidence type="ECO:0000256" key="5">
    <source>
        <dbReference type="ARBA" id="ARBA00022692"/>
    </source>
</evidence>
<comment type="caution">
    <text evidence="10">The sequence shown here is derived from an EMBL/GenBank/DDBJ whole genome shotgun (WGS) entry which is preliminary data.</text>
</comment>
<dbReference type="InterPro" id="IPR038731">
    <property type="entry name" value="RgtA/B/C-like"/>
</dbReference>
<dbReference type="GO" id="GO:0005886">
    <property type="term" value="C:plasma membrane"/>
    <property type="evidence" value="ECO:0007669"/>
    <property type="project" value="UniProtKB-SubCell"/>
</dbReference>
<dbReference type="EMBL" id="VIGC01000012">
    <property type="protein sequence ID" value="TQE95663.1"/>
    <property type="molecule type" value="Genomic_DNA"/>
</dbReference>